<dbReference type="STRING" id="159449.B4N89_13115"/>
<accession>A0A1T3NYB6</accession>
<evidence type="ECO:0008006" key="6">
    <source>
        <dbReference type="Google" id="ProtNLM"/>
    </source>
</evidence>
<protein>
    <recommendedName>
        <fullName evidence="6">Cell wall-binding repeat 2 family protein</fullName>
    </recommendedName>
</protein>
<dbReference type="Gene3D" id="2.120.10.30">
    <property type="entry name" value="TolB, C-terminal domain"/>
    <property type="match status" value="2"/>
</dbReference>
<evidence type="ECO:0000256" key="3">
    <source>
        <dbReference type="SAM" id="SignalP"/>
    </source>
</evidence>
<keyword evidence="3" id="KW-0732">Signal</keyword>
<organism evidence="4 5">
    <name type="scientific">Embleya scabrispora</name>
    <dbReference type="NCBI Taxonomy" id="159449"/>
    <lineage>
        <taxon>Bacteria</taxon>
        <taxon>Bacillati</taxon>
        <taxon>Actinomycetota</taxon>
        <taxon>Actinomycetes</taxon>
        <taxon>Kitasatosporales</taxon>
        <taxon>Streptomycetaceae</taxon>
        <taxon>Embleya</taxon>
    </lineage>
</organism>
<feature type="region of interest" description="Disordered" evidence="2">
    <location>
        <begin position="621"/>
        <end position="659"/>
    </location>
</feature>
<feature type="chain" id="PRO_5012052230" description="Cell wall-binding repeat 2 family protein" evidence="3">
    <location>
        <begin position="34"/>
        <end position="659"/>
    </location>
</feature>
<evidence type="ECO:0000256" key="1">
    <source>
        <dbReference type="ARBA" id="ARBA00009820"/>
    </source>
</evidence>
<dbReference type="InterPro" id="IPR011659">
    <property type="entry name" value="WD40"/>
</dbReference>
<evidence type="ECO:0000256" key="2">
    <source>
        <dbReference type="SAM" id="MobiDB-lite"/>
    </source>
</evidence>
<dbReference type="Proteomes" id="UP000190037">
    <property type="component" value="Unassembled WGS sequence"/>
</dbReference>
<comment type="similarity">
    <text evidence="1">Belongs to the TolB family.</text>
</comment>
<keyword evidence="5" id="KW-1185">Reference proteome</keyword>
<evidence type="ECO:0000313" key="4">
    <source>
        <dbReference type="EMBL" id="OPC81754.1"/>
    </source>
</evidence>
<dbReference type="PANTHER" id="PTHR36842:SF1">
    <property type="entry name" value="PROTEIN TOLB"/>
    <property type="match status" value="1"/>
</dbReference>
<dbReference type="InterPro" id="IPR011042">
    <property type="entry name" value="6-blade_b-propeller_TolB-like"/>
</dbReference>
<feature type="signal peptide" evidence="3">
    <location>
        <begin position="1"/>
        <end position="33"/>
    </location>
</feature>
<sequence length="659" mass="68774">MKIRTLRGSMALLSASALAGGMLVALVPTSAQAALGGGEGLLAGSSYTNSRMEGRQADGTAIDLGLGQGFHPSFSPDGSHIAFVRNDRLQIARVGTTAVRELTGSPLYQVAFPKFSPDGRYIYFTASPGGEPRAYRILSDGNGDPEPAFPGQQSCDRYLSTSSAWTYVFQRGCGMDTSVWSYDARTGATAKIVDDAATPDISPDGTSIAFVRGGKTSTPRIFTGSPTGADVKQLTPDAEGNASMPTFSPAGNKVAYVREYDTWVMDKSGENRKLVAKNFLKGSWQPLRKEGVFRVWGDTARETAIANSRFKWASVGDTSSGLRQADSAVISRSDFFYDSLAGPALAGAKNGPLLLGGWGGPGSLYEELKRTLRPGSTVYILGGTEALSGNYENDLRQWGYTPKRLAGPTMYETGIAIARETNPAPKNVFVVTGEAYYDGLSAGAAAGGTKDSVVVYSAGDNMPAVTESYLNAINPATTNVITVGGPADNALQTANLPSWPDGAQYYSVSGNTAADTAAKLGRFWFAAPRTVGLATTKTWQDALTGGAMMAGLGPILLTDEDSLAPSSSWYLYDNGASLSSVVLVGGESALNGPIVDQAGNQIGLPGQYTYVPMYNGVEPPAGKALRAAPADKPGSPAVNGPASGTGPQAGSGVERHTKR</sequence>
<dbReference type="SUPFAM" id="SSF69304">
    <property type="entry name" value="Tricorn protease N-terminal domain"/>
    <property type="match status" value="1"/>
</dbReference>
<comment type="caution">
    <text evidence="4">The sequence shown here is derived from an EMBL/GenBank/DDBJ whole genome shotgun (WGS) entry which is preliminary data.</text>
</comment>
<dbReference type="PANTHER" id="PTHR36842">
    <property type="entry name" value="PROTEIN TOLB HOMOLOG"/>
    <property type="match status" value="1"/>
</dbReference>
<dbReference type="EMBL" id="MWQN01000001">
    <property type="protein sequence ID" value="OPC81754.1"/>
    <property type="molecule type" value="Genomic_DNA"/>
</dbReference>
<evidence type="ECO:0000313" key="5">
    <source>
        <dbReference type="Proteomes" id="UP000190037"/>
    </source>
</evidence>
<dbReference type="Pfam" id="PF07676">
    <property type="entry name" value="PD40"/>
    <property type="match status" value="3"/>
</dbReference>
<dbReference type="AlphaFoldDB" id="A0A1T3NYB6"/>
<proteinExistence type="inferred from homology"/>
<dbReference type="Pfam" id="PF04122">
    <property type="entry name" value="CW_binding_2"/>
    <property type="match status" value="3"/>
</dbReference>
<gene>
    <name evidence="4" type="ORF">B4N89_13115</name>
</gene>
<name>A0A1T3NYB6_9ACTN</name>
<dbReference type="InterPro" id="IPR007253">
    <property type="entry name" value="Cell_wall-bd_2"/>
</dbReference>
<reference evidence="4 5" key="1">
    <citation type="submission" date="2017-03" db="EMBL/GenBank/DDBJ databases">
        <title>Draft genome sequence of Streptomyces scabrisporus NF3, endophyte isolated from Amphipterygium adstringens.</title>
        <authorList>
            <person name="Vazquez M."/>
            <person name="Ceapa C.D."/>
            <person name="Rodriguez Luna D."/>
            <person name="Sanchez Esquivel S."/>
        </authorList>
    </citation>
    <scope>NUCLEOTIDE SEQUENCE [LARGE SCALE GENOMIC DNA]</scope>
    <source>
        <strain evidence="4 5">NF3</strain>
    </source>
</reference>